<dbReference type="EMBL" id="DVKS01000171">
    <property type="protein sequence ID" value="HIT42416.1"/>
    <property type="molecule type" value="Genomic_DNA"/>
</dbReference>
<dbReference type="Proteomes" id="UP000886860">
    <property type="component" value="Unassembled WGS sequence"/>
</dbReference>
<reference evidence="1" key="1">
    <citation type="submission" date="2020-10" db="EMBL/GenBank/DDBJ databases">
        <authorList>
            <person name="Gilroy R."/>
        </authorList>
    </citation>
    <scope>NUCLEOTIDE SEQUENCE</scope>
    <source>
        <strain evidence="1">CHK123-3438</strain>
    </source>
</reference>
<protein>
    <submittedName>
        <fullName evidence="1">Uncharacterized protein</fullName>
    </submittedName>
</protein>
<evidence type="ECO:0000313" key="2">
    <source>
        <dbReference type="Proteomes" id="UP000886860"/>
    </source>
</evidence>
<gene>
    <name evidence="1" type="ORF">IAB60_10070</name>
</gene>
<comment type="caution">
    <text evidence="1">The sequence shown here is derived from an EMBL/GenBank/DDBJ whole genome shotgun (WGS) entry which is preliminary data.</text>
</comment>
<proteinExistence type="predicted"/>
<sequence length="245" mass="26548">MIGEAVSPFKADGRRMEKPVQNKKRWKAAVLTAALSMGVWGCQGVGDGYDFQPETSSIYVSEDGKIQSATVENYDKDYYSQSGLEEFLAGQVAAYNKSLGAAELGHNIEGGQTLPAAVVSCSLEEGKAAVIYEYANSESFLDFAEEFHDADNLVSDFKTGTAAEARTEGWLEGMDFVKPGKGQEAADASADEISRLSDQQAVLVETDHPITLETGGRIRYMTRGVSLQDRNTAQIPEGTHVIIFK</sequence>
<accession>A0A9D1KGR9</accession>
<evidence type="ECO:0000313" key="1">
    <source>
        <dbReference type="EMBL" id="HIT42416.1"/>
    </source>
</evidence>
<reference evidence="1" key="2">
    <citation type="journal article" date="2021" name="PeerJ">
        <title>Extensive microbial diversity within the chicken gut microbiome revealed by metagenomics and culture.</title>
        <authorList>
            <person name="Gilroy R."/>
            <person name="Ravi A."/>
            <person name="Getino M."/>
            <person name="Pursley I."/>
            <person name="Horton D.L."/>
            <person name="Alikhan N.F."/>
            <person name="Baker D."/>
            <person name="Gharbi K."/>
            <person name="Hall N."/>
            <person name="Watson M."/>
            <person name="Adriaenssens E.M."/>
            <person name="Foster-Nyarko E."/>
            <person name="Jarju S."/>
            <person name="Secka A."/>
            <person name="Antonio M."/>
            <person name="Oren A."/>
            <person name="Chaudhuri R.R."/>
            <person name="La Ragione R."/>
            <person name="Hildebrand F."/>
            <person name="Pallen M.J."/>
        </authorList>
    </citation>
    <scope>NUCLEOTIDE SEQUENCE</scope>
    <source>
        <strain evidence="1">CHK123-3438</strain>
    </source>
</reference>
<dbReference type="AlphaFoldDB" id="A0A9D1KGR9"/>
<name>A0A9D1KGR9_9FIRM</name>
<organism evidence="1 2">
    <name type="scientific">Candidatus Caccovicinus merdipullorum</name>
    <dbReference type="NCBI Taxonomy" id="2840724"/>
    <lineage>
        <taxon>Bacteria</taxon>
        <taxon>Bacillati</taxon>
        <taxon>Bacillota</taxon>
        <taxon>Clostridia</taxon>
        <taxon>Eubacteriales</taxon>
        <taxon>Candidatus Caccovicinus</taxon>
    </lineage>
</organism>